<keyword evidence="2" id="KW-0812">Transmembrane</keyword>
<dbReference type="EMBL" id="KN716299">
    <property type="protein sequence ID" value="KJH47633.1"/>
    <property type="molecule type" value="Genomic_DNA"/>
</dbReference>
<reference evidence="4" key="2">
    <citation type="journal article" date="2016" name="Sci. Rep.">
        <title>Dictyocaulus viviparus genome, variome and transcriptome elucidate lungworm biology and support future intervention.</title>
        <authorList>
            <person name="McNulty S.N."/>
            <person name="Strube C."/>
            <person name="Rosa B.A."/>
            <person name="Martin J.C."/>
            <person name="Tyagi R."/>
            <person name="Choi Y.J."/>
            <person name="Wang Q."/>
            <person name="Hallsworth Pepin K."/>
            <person name="Zhang X."/>
            <person name="Ozersky P."/>
            <person name="Wilson R.K."/>
            <person name="Sternberg P.W."/>
            <person name="Gasser R.B."/>
            <person name="Mitreva M."/>
        </authorList>
    </citation>
    <scope>NUCLEOTIDE SEQUENCE [LARGE SCALE GENOMIC DNA]</scope>
    <source>
        <strain evidence="4">HannoverDv2000</strain>
    </source>
</reference>
<accession>A0A0D8XSK6</accession>
<dbReference type="STRING" id="29172.A0A0D8XSK6"/>
<feature type="transmembrane region" description="Helical" evidence="2">
    <location>
        <begin position="376"/>
        <end position="396"/>
    </location>
</feature>
<feature type="transmembrane region" description="Helical" evidence="2">
    <location>
        <begin position="45"/>
        <end position="66"/>
    </location>
</feature>
<name>A0A0D8XSK6_DICVI</name>
<proteinExistence type="predicted"/>
<evidence type="ECO:0000256" key="2">
    <source>
        <dbReference type="SAM" id="Phobius"/>
    </source>
</evidence>
<evidence type="ECO:0000256" key="1">
    <source>
        <dbReference type="SAM" id="MobiDB-lite"/>
    </source>
</evidence>
<feature type="region of interest" description="Disordered" evidence="1">
    <location>
        <begin position="121"/>
        <end position="189"/>
    </location>
</feature>
<dbReference type="PROSITE" id="PS51257">
    <property type="entry name" value="PROKAR_LIPOPROTEIN"/>
    <property type="match status" value="1"/>
</dbReference>
<dbReference type="Proteomes" id="UP000053766">
    <property type="component" value="Unassembled WGS sequence"/>
</dbReference>
<protein>
    <submittedName>
        <fullName evidence="3">Uncharacterized protein</fullName>
    </submittedName>
</protein>
<keyword evidence="4" id="KW-1185">Reference proteome</keyword>
<keyword evidence="2" id="KW-1133">Transmembrane helix</keyword>
<organism evidence="3 4">
    <name type="scientific">Dictyocaulus viviparus</name>
    <name type="common">Bovine lungworm</name>
    <dbReference type="NCBI Taxonomy" id="29172"/>
    <lineage>
        <taxon>Eukaryota</taxon>
        <taxon>Metazoa</taxon>
        <taxon>Ecdysozoa</taxon>
        <taxon>Nematoda</taxon>
        <taxon>Chromadorea</taxon>
        <taxon>Rhabditida</taxon>
        <taxon>Rhabditina</taxon>
        <taxon>Rhabditomorpha</taxon>
        <taxon>Strongyloidea</taxon>
        <taxon>Metastrongylidae</taxon>
        <taxon>Dictyocaulus</taxon>
    </lineage>
</organism>
<feature type="transmembrane region" description="Helical" evidence="2">
    <location>
        <begin position="347"/>
        <end position="364"/>
    </location>
</feature>
<reference evidence="3 4" key="1">
    <citation type="submission" date="2013-11" db="EMBL/GenBank/DDBJ databases">
        <title>Draft genome of the bovine lungworm Dictyocaulus viviparus.</title>
        <authorList>
            <person name="Mitreva M."/>
        </authorList>
    </citation>
    <scope>NUCLEOTIDE SEQUENCE [LARGE SCALE GENOMIC DNA]</scope>
    <source>
        <strain evidence="3 4">HannoverDv2000</strain>
    </source>
</reference>
<feature type="transmembrane region" description="Helical" evidence="2">
    <location>
        <begin position="402"/>
        <end position="421"/>
    </location>
</feature>
<dbReference type="AlphaFoldDB" id="A0A0D8XSK6"/>
<dbReference type="OrthoDB" id="29661at2759"/>
<sequence length="441" mass="49330">MNREDLDKIAASTGIIFLSGMVLFQSCHRASTIYFFELQTTTVIFIEPVPALILPFALSILLWLAYKGIKRSASLEVERKAIMDKRKEIETYSLTNSRKTSKIESRKVSLTGLLSNIQEQDTIQSQHSQQTSLDTSEVGSRKTTEDNDVISFDAQSQQDRKPAGAACRFQSAPASTVPVEERSRSSTETDVCRKISGPISDLLELIITVSARTPNTLIAPEFLLGVNRKSSWADGGGRCYAGADEQEDSERERNAIYMQIGQTNLFTYSLSALNLLPKNRPGLPQLKLSLSDIMSEFFAVHLPVWVCVAAFYIVLLELFGVHFGTVTRDCRAPLMILIPRDHHGNKQSLAAINIIVPGIFLNVIQKYSSMYDPELFTVTYAAVFGALTITTVISVWRQKVMPGLVFPAIMAVIVSMGLCTHRNDLWRFMIKYKRTMPTRRI</sequence>
<feature type="compositionally biased region" description="Polar residues" evidence="1">
    <location>
        <begin position="121"/>
        <end position="138"/>
    </location>
</feature>
<keyword evidence="2" id="KW-0472">Membrane</keyword>
<feature type="compositionally biased region" description="Basic and acidic residues" evidence="1">
    <location>
        <begin position="179"/>
        <end position="189"/>
    </location>
</feature>
<feature type="transmembrane region" description="Helical" evidence="2">
    <location>
        <begin position="297"/>
        <end position="315"/>
    </location>
</feature>
<evidence type="ECO:0000313" key="4">
    <source>
        <dbReference type="Proteomes" id="UP000053766"/>
    </source>
</evidence>
<evidence type="ECO:0000313" key="3">
    <source>
        <dbReference type="EMBL" id="KJH47633.1"/>
    </source>
</evidence>
<gene>
    <name evidence="3" type="ORF">DICVIV_06292</name>
</gene>